<sequence>MVAIPTASQERYCFFGIKCEGMGFLNRLRCIMNMVSAFNGKWVYSEWILLGLSAKVLGEKLICASATYWNVMQVFK</sequence>
<evidence type="ECO:0000313" key="1">
    <source>
        <dbReference type="EMBL" id="JAP11205.1"/>
    </source>
</evidence>
<reference evidence="1" key="1">
    <citation type="submission" date="2015-12" db="EMBL/GenBank/DDBJ databases">
        <title>Gene expression during late stages of embryo sac development: a critical building block for successful pollen-pistil interactions.</title>
        <authorList>
            <person name="Liu Y."/>
            <person name="Joly V."/>
            <person name="Sabar M."/>
            <person name="Matton D.P."/>
        </authorList>
    </citation>
    <scope>NUCLEOTIDE SEQUENCE</scope>
</reference>
<dbReference type="EMBL" id="GEDG01031744">
    <property type="protein sequence ID" value="JAP11205.1"/>
    <property type="molecule type" value="Transcribed_RNA"/>
</dbReference>
<organism evidence="1">
    <name type="scientific">Solanum chacoense</name>
    <name type="common">Chaco potato</name>
    <dbReference type="NCBI Taxonomy" id="4108"/>
    <lineage>
        <taxon>Eukaryota</taxon>
        <taxon>Viridiplantae</taxon>
        <taxon>Streptophyta</taxon>
        <taxon>Embryophyta</taxon>
        <taxon>Tracheophyta</taxon>
        <taxon>Spermatophyta</taxon>
        <taxon>Magnoliopsida</taxon>
        <taxon>eudicotyledons</taxon>
        <taxon>Gunneridae</taxon>
        <taxon>Pentapetalae</taxon>
        <taxon>asterids</taxon>
        <taxon>lamiids</taxon>
        <taxon>Solanales</taxon>
        <taxon>Solanaceae</taxon>
        <taxon>Solanoideae</taxon>
        <taxon>Solaneae</taxon>
        <taxon>Solanum</taxon>
    </lineage>
</organism>
<accession>A0A0V0GSR8</accession>
<proteinExistence type="predicted"/>
<dbReference type="AlphaFoldDB" id="A0A0V0GSR8"/>
<protein>
    <submittedName>
        <fullName evidence="1">Putative ovule protein</fullName>
    </submittedName>
</protein>
<name>A0A0V0GSR8_SOLCH</name>